<reference evidence="2 3" key="1">
    <citation type="journal article" date="2017" name="Gigascience">
        <title>Genome sequence of the small brown planthopper, Laodelphax striatellus.</title>
        <authorList>
            <person name="Zhu J."/>
            <person name="Jiang F."/>
            <person name="Wang X."/>
            <person name="Yang P."/>
            <person name="Bao Y."/>
            <person name="Zhao W."/>
            <person name="Wang W."/>
            <person name="Lu H."/>
            <person name="Wang Q."/>
            <person name="Cui N."/>
            <person name="Li J."/>
            <person name="Chen X."/>
            <person name="Luo L."/>
            <person name="Yu J."/>
            <person name="Kang L."/>
            <person name="Cui F."/>
        </authorList>
    </citation>
    <scope>NUCLEOTIDE SEQUENCE [LARGE SCALE GENOMIC DNA]</scope>
    <source>
        <strain evidence="2">Lst14</strain>
    </source>
</reference>
<dbReference type="STRING" id="195883.A0A482WXK6"/>
<dbReference type="InParanoid" id="A0A482WXK6"/>
<dbReference type="EMBL" id="QKKF02022802">
    <property type="protein sequence ID" value="RZF38244.1"/>
    <property type="molecule type" value="Genomic_DNA"/>
</dbReference>
<dbReference type="AlphaFoldDB" id="A0A482WXK6"/>
<dbReference type="InterPro" id="IPR012464">
    <property type="entry name" value="DUF1676"/>
</dbReference>
<dbReference type="Proteomes" id="UP000291343">
    <property type="component" value="Unassembled WGS sequence"/>
</dbReference>
<organism evidence="2 3">
    <name type="scientific">Laodelphax striatellus</name>
    <name type="common">Small brown planthopper</name>
    <name type="synonym">Delphax striatella</name>
    <dbReference type="NCBI Taxonomy" id="195883"/>
    <lineage>
        <taxon>Eukaryota</taxon>
        <taxon>Metazoa</taxon>
        <taxon>Ecdysozoa</taxon>
        <taxon>Arthropoda</taxon>
        <taxon>Hexapoda</taxon>
        <taxon>Insecta</taxon>
        <taxon>Pterygota</taxon>
        <taxon>Neoptera</taxon>
        <taxon>Paraneoptera</taxon>
        <taxon>Hemiptera</taxon>
        <taxon>Auchenorrhyncha</taxon>
        <taxon>Fulgoroidea</taxon>
        <taxon>Delphacidae</taxon>
        <taxon>Criomorphinae</taxon>
        <taxon>Laodelphax</taxon>
    </lineage>
</organism>
<dbReference type="Pfam" id="PF07898">
    <property type="entry name" value="DUF1676"/>
    <property type="match status" value="1"/>
</dbReference>
<evidence type="ECO:0000313" key="2">
    <source>
        <dbReference type="EMBL" id="RZF38244.1"/>
    </source>
</evidence>
<dbReference type="FunCoup" id="A0A482WXK6">
    <property type="interactions" value="99"/>
</dbReference>
<feature type="compositionally biased region" description="Basic and acidic residues" evidence="1">
    <location>
        <begin position="11"/>
        <end position="21"/>
    </location>
</feature>
<keyword evidence="3" id="KW-1185">Reference proteome</keyword>
<evidence type="ECO:0008006" key="4">
    <source>
        <dbReference type="Google" id="ProtNLM"/>
    </source>
</evidence>
<name>A0A482WXK6_LAOST</name>
<dbReference type="PANTHER" id="PTHR21879:SF1">
    <property type="entry name" value="FI01546P"/>
    <property type="match status" value="1"/>
</dbReference>
<protein>
    <recommendedName>
        <fullName evidence="4">Osiris 9</fullName>
    </recommendedName>
</protein>
<dbReference type="PANTHER" id="PTHR21879">
    <property type="entry name" value="FI03362P-RELATED-RELATED"/>
    <property type="match status" value="1"/>
</dbReference>
<evidence type="ECO:0000313" key="3">
    <source>
        <dbReference type="Proteomes" id="UP000291343"/>
    </source>
</evidence>
<gene>
    <name evidence="2" type="ORF">LSTR_LSTR005605</name>
</gene>
<comment type="caution">
    <text evidence="2">The sequence shown here is derived from an EMBL/GenBank/DDBJ whole genome shotgun (WGS) entry which is preliminary data.</text>
</comment>
<evidence type="ECO:0000256" key="1">
    <source>
        <dbReference type="SAM" id="MobiDB-lite"/>
    </source>
</evidence>
<dbReference type="GO" id="GO:0016020">
    <property type="term" value="C:membrane"/>
    <property type="evidence" value="ECO:0007669"/>
    <property type="project" value="TreeGrafter"/>
</dbReference>
<sequence>MRRKGVSLLEGRARTRREGRGGEGSPSRARSGDACIMISLQVYQFEEWIKEGSGLTSAHLLSVVESGRKMLSTVTCVALLACLGAATAFPTQENAIIPEKSSSVLEDGLGTAYRMVQGCGGKDLMLCLKMRMLTYVDKAVRRSEDISLVDGVALVRSPSADNSRVLSGRALSEDELDASLPKDSESRDAQVESMLVDRVARFLESRTLQLKVPESSISDMKKSLEEARGKKKTKKLLLPLLLLLKMKAAALIPLALGALALLALKALIVGKLALVLSALIGLQKLLSSKNSSSSYEVVAHPHYEEHHGHYARAMQDPHQLAYRAYQPEEAKELKQE</sequence>
<dbReference type="OrthoDB" id="8194491at2759"/>
<accession>A0A482WXK6</accession>
<proteinExistence type="predicted"/>
<feature type="region of interest" description="Disordered" evidence="1">
    <location>
        <begin position="1"/>
        <end position="30"/>
    </location>
</feature>